<reference evidence="4 5" key="1">
    <citation type="submission" date="2013-05" db="EMBL/GenBank/DDBJ databases">
        <title>Draft genome of the parasitic nematode Anyclostoma ceylanicum.</title>
        <authorList>
            <person name="Mitreva M."/>
        </authorList>
    </citation>
    <scope>NUCLEOTIDE SEQUENCE [LARGE SCALE GENOMIC DNA]</scope>
</reference>
<dbReference type="SMART" id="SM00276">
    <property type="entry name" value="GLECT"/>
    <property type="match status" value="1"/>
</dbReference>
<dbReference type="GO" id="GO:0030246">
    <property type="term" value="F:carbohydrate binding"/>
    <property type="evidence" value="ECO:0007669"/>
    <property type="project" value="UniProtKB-UniRule"/>
</dbReference>
<dbReference type="SUPFAM" id="SSF49899">
    <property type="entry name" value="Concanavalin A-like lectins/glucanases"/>
    <property type="match status" value="1"/>
</dbReference>
<sequence length="234" mass="26727">MAAFLRKLFGPKKQRQTRKDSITGRNKTLASRLFVRLRNDTSWCDVNFPLELREFAGVPYLSRLEGNHLQPGQSLIRSTCAMKYENRSRVLGHNGNKAYGHEQVPYAADIPGNFYAGRRLFVSGIVPKAAKQFSIDFHAGTELATRIRTIFPMKKVLRTSRTNDRWGPEERIGDADFPFKRKHTFDLLIYCGENKFEIFVNDCPFASVDHRVPSNQINKLSIDGDIVLLGVHLK</sequence>
<dbReference type="AlphaFoldDB" id="A0A0D6LCH5"/>
<evidence type="ECO:0000259" key="3">
    <source>
        <dbReference type="PROSITE" id="PS51304"/>
    </source>
</evidence>
<proteinExistence type="predicted"/>
<evidence type="ECO:0000256" key="1">
    <source>
        <dbReference type="ARBA" id="ARBA00022734"/>
    </source>
</evidence>
<protein>
    <recommendedName>
        <fullName evidence="2">Galectin</fullName>
    </recommendedName>
</protein>
<keyword evidence="1 2" id="KW-0430">Lectin</keyword>
<dbReference type="InterPro" id="IPR013320">
    <property type="entry name" value="ConA-like_dom_sf"/>
</dbReference>
<gene>
    <name evidence="4" type="ORF">ANCCEY_11142</name>
</gene>
<dbReference type="Gene3D" id="2.60.120.200">
    <property type="match status" value="1"/>
</dbReference>
<dbReference type="PANTHER" id="PTHR11346">
    <property type="entry name" value="GALECTIN"/>
    <property type="match status" value="1"/>
</dbReference>
<dbReference type="PANTHER" id="PTHR11346:SF189">
    <property type="entry name" value="GALECTIN"/>
    <property type="match status" value="1"/>
</dbReference>
<evidence type="ECO:0000256" key="2">
    <source>
        <dbReference type="RuleBase" id="RU102079"/>
    </source>
</evidence>
<dbReference type="PROSITE" id="PS51304">
    <property type="entry name" value="GALECTIN"/>
    <property type="match status" value="1"/>
</dbReference>
<dbReference type="InterPro" id="IPR001079">
    <property type="entry name" value="Galectin_CRD"/>
</dbReference>
<dbReference type="Pfam" id="PF00337">
    <property type="entry name" value="Gal-bind_lectin"/>
    <property type="match status" value="1"/>
</dbReference>
<dbReference type="EMBL" id="KE125255">
    <property type="protein sequence ID" value="EPB69770.1"/>
    <property type="molecule type" value="Genomic_DNA"/>
</dbReference>
<organism evidence="4 5">
    <name type="scientific">Ancylostoma ceylanicum</name>
    <dbReference type="NCBI Taxonomy" id="53326"/>
    <lineage>
        <taxon>Eukaryota</taxon>
        <taxon>Metazoa</taxon>
        <taxon>Ecdysozoa</taxon>
        <taxon>Nematoda</taxon>
        <taxon>Chromadorea</taxon>
        <taxon>Rhabditida</taxon>
        <taxon>Rhabditina</taxon>
        <taxon>Rhabditomorpha</taxon>
        <taxon>Strongyloidea</taxon>
        <taxon>Ancylostomatidae</taxon>
        <taxon>Ancylostomatinae</taxon>
        <taxon>Ancylostoma</taxon>
    </lineage>
</organism>
<keyword evidence="5" id="KW-1185">Reference proteome</keyword>
<dbReference type="SMART" id="SM00908">
    <property type="entry name" value="Gal-bind_lectin"/>
    <property type="match status" value="1"/>
</dbReference>
<feature type="domain" description="Galectin" evidence="3">
    <location>
        <begin position="106"/>
        <end position="234"/>
    </location>
</feature>
<dbReference type="InterPro" id="IPR044156">
    <property type="entry name" value="Galectin-like"/>
</dbReference>
<name>A0A0D6LCH5_9BILA</name>
<dbReference type="Proteomes" id="UP000054495">
    <property type="component" value="Unassembled WGS sequence"/>
</dbReference>
<evidence type="ECO:0000313" key="5">
    <source>
        <dbReference type="Proteomes" id="UP000054495"/>
    </source>
</evidence>
<accession>A0A0D6LCH5</accession>
<dbReference type="CDD" id="cd00070">
    <property type="entry name" value="GLECT"/>
    <property type="match status" value="1"/>
</dbReference>
<evidence type="ECO:0000313" key="4">
    <source>
        <dbReference type="EMBL" id="EPB69770.1"/>
    </source>
</evidence>